<dbReference type="NCBIfam" id="TIGR00229">
    <property type="entry name" value="sensory_box"/>
    <property type="match status" value="1"/>
</dbReference>
<dbReference type="SMART" id="SM00091">
    <property type="entry name" value="PAS"/>
    <property type="match status" value="1"/>
</dbReference>
<name>T0Z7K5_9ZZZZ</name>
<dbReference type="CDD" id="cd00130">
    <property type="entry name" value="PAS"/>
    <property type="match status" value="1"/>
</dbReference>
<dbReference type="InterPro" id="IPR003018">
    <property type="entry name" value="GAF"/>
</dbReference>
<dbReference type="InterPro" id="IPR000014">
    <property type="entry name" value="PAS"/>
</dbReference>
<organism evidence="2">
    <name type="scientific">mine drainage metagenome</name>
    <dbReference type="NCBI Taxonomy" id="410659"/>
    <lineage>
        <taxon>unclassified sequences</taxon>
        <taxon>metagenomes</taxon>
        <taxon>ecological metagenomes</taxon>
    </lineage>
</organism>
<dbReference type="Gene3D" id="3.30.450.20">
    <property type="entry name" value="PAS domain"/>
    <property type="match status" value="1"/>
</dbReference>
<keyword evidence="2" id="KW-0808">Transferase</keyword>
<sequence length="263" mass="29038">MGVMNDSNYFPDSKGEDLLAGRINSLLHLYEALSQVTIEVINSSTIGELFQSVCDSMVLSGEFNLIWIGTLGEDNVSVLPRARAGRDLGYIDSIKTDITQGTKGRGPSARSIRNQVTTVVNDVASDMKMRAWRREAQQNNLASLVTLPIMVDRNNRGTLAVYSPIVGYFDESKVEILERIAKIISLKWNSFVEETKAGVENDLITSKERTLAMAITHSPMGICLLDQDGKVVVANDSICQILGRNQQELIGIRAALFIEESER</sequence>
<evidence type="ECO:0000313" key="2">
    <source>
        <dbReference type="EMBL" id="EQD25765.1"/>
    </source>
</evidence>
<proteinExistence type="predicted"/>
<dbReference type="InterPro" id="IPR035965">
    <property type="entry name" value="PAS-like_dom_sf"/>
</dbReference>
<comment type="caution">
    <text evidence="2">The sequence shown here is derived from an EMBL/GenBank/DDBJ whole genome shotgun (WGS) entry which is preliminary data.</text>
</comment>
<accession>T0Z7K5</accession>
<dbReference type="InterPro" id="IPR013767">
    <property type="entry name" value="PAS_fold"/>
</dbReference>
<protein>
    <submittedName>
        <fullName evidence="2">Multi-sensor signal transduction histidine kinase</fullName>
    </submittedName>
</protein>
<reference evidence="2" key="1">
    <citation type="submission" date="2013-08" db="EMBL/GenBank/DDBJ databases">
        <authorList>
            <person name="Mendez C."/>
            <person name="Richter M."/>
            <person name="Ferrer M."/>
            <person name="Sanchez J."/>
        </authorList>
    </citation>
    <scope>NUCLEOTIDE SEQUENCE</scope>
</reference>
<dbReference type="GO" id="GO:0006355">
    <property type="term" value="P:regulation of DNA-templated transcription"/>
    <property type="evidence" value="ECO:0007669"/>
    <property type="project" value="InterPro"/>
</dbReference>
<reference evidence="2" key="2">
    <citation type="journal article" date="2014" name="ISME J.">
        <title>Microbial stratification in low pH oxic and suboxic macroscopic growths along an acid mine drainage.</title>
        <authorList>
            <person name="Mendez-Garcia C."/>
            <person name="Mesa V."/>
            <person name="Sprenger R.R."/>
            <person name="Richter M."/>
            <person name="Diez M.S."/>
            <person name="Solano J."/>
            <person name="Bargiela R."/>
            <person name="Golyshina O.V."/>
            <person name="Manteca A."/>
            <person name="Ramos J.L."/>
            <person name="Gallego J.R."/>
            <person name="Llorente I."/>
            <person name="Martins Dos Santos V.A."/>
            <person name="Jensen O.N."/>
            <person name="Pelaez A.I."/>
            <person name="Sanchez J."/>
            <person name="Ferrer M."/>
        </authorList>
    </citation>
    <scope>NUCLEOTIDE SEQUENCE</scope>
</reference>
<dbReference type="SUPFAM" id="SSF55781">
    <property type="entry name" value="GAF domain-like"/>
    <property type="match status" value="1"/>
</dbReference>
<dbReference type="PROSITE" id="PS50112">
    <property type="entry name" value="PAS"/>
    <property type="match status" value="1"/>
</dbReference>
<dbReference type="Gene3D" id="3.30.450.40">
    <property type="match status" value="1"/>
</dbReference>
<dbReference type="GO" id="GO:0016301">
    <property type="term" value="F:kinase activity"/>
    <property type="evidence" value="ECO:0007669"/>
    <property type="project" value="UniProtKB-KW"/>
</dbReference>
<feature type="domain" description="PAS" evidence="1">
    <location>
        <begin position="207"/>
        <end position="263"/>
    </location>
</feature>
<dbReference type="Pfam" id="PF00989">
    <property type="entry name" value="PAS"/>
    <property type="match status" value="1"/>
</dbReference>
<gene>
    <name evidence="2" type="ORF">B1A_22160</name>
</gene>
<dbReference type="EMBL" id="AUZX01016395">
    <property type="protein sequence ID" value="EQD25765.1"/>
    <property type="molecule type" value="Genomic_DNA"/>
</dbReference>
<keyword evidence="2" id="KW-0418">Kinase</keyword>
<dbReference type="SUPFAM" id="SSF55785">
    <property type="entry name" value="PYP-like sensor domain (PAS domain)"/>
    <property type="match status" value="1"/>
</dbReference>
<feature type="non-terminal residue" evidence="2">
    <location>
        <position position="263"/>
    </location>
</feature>
<evidence type="ECO:0000259" key="1">
    <source>
        <dbReference type="PROSITE" id="PS50112"/>
    </source>
</evidence>
<dbReference type="InterPro" id="IPR029016">
    <property type="entry name" value="GAF-like_dom_sf"/>
</dbReference>
<dbReference type="AlphaFoldDB" id="T0Z7K5"/>
<dbReference type="Pfam" id="PF13185">
    <property type="entry name" value="GAF_2"/>
    <property type="match status" value="1"/>
</dbReference>